<sequence>MSDDGLAPGKRLSAIRQQLGLSQRRAAELSGLTHSAISTIEQDKVSPAISTLQKLLKVYGLSLSEFFSEPEKPDEPQVVINQDDLIEMGSQGVFDEAGSQRKSEPYAGDDF</sequence>
<dbReference type="Pfam" id="PF01381">
    <property type="entry name" value="HTH_3"/>
    <property type="match status" value="1"/>
</dbReference>
<dbReference type="EMBL" id="CABDVU010000001">
    <property type="protein sequence ID" value="VTN15625.1"/>
    <property type="molecule type" value="Genomic_DNA"/>
</dbReference>
<dbReference type="PANTHER" id="PTHR46797:SF11">
    <property type="entry name" value="HTH-TYPE TRANSCRIPTIONAL REGULATOR PUUR"/>
    <property type="match status" value="1"/>
</dbReference>
<dbReference type="InterPro" id="IPR050807">
    <property type="entry name" value="TransReg_Diox_bact_type"/>
</dbReference>
<dbReference type="GO" id="GO:0005829">
    <property type="term" value="C:cytosol"/>
    <property type="evidence" value="ECO:0007669"/>
    <property type="project" value="TreeGrafter"/>
</dbReference>
<dbReference type="SUPFAM" id="SSF47413">
    <property type="entry name" value="lambda repressor-like DNA-binding domains"/>
    <property type="match status" value="1"/>
</dbReference>
<dbReference type="FunFam" id="1.10.260.40:FF:000016">
    <property type="entry name" value="HTH-type transcriptional regulator PuuR"/>
    <property type="match status" value="1"/>
</dbReference>
<evidence type="ECO:0000313" key="5">
    <source>
        <dbReference type="Proteomes" id="UP000339249"/>
    </source>
</evidence>
<keyword evidence="1" id="KW-0238">DNA-binding</keyword>
<gene>
    <name evidence="4" type="primary">puuR_2</name>
    <name evidence="4" type="ORF">NCTC9185_07713</name>
</gene>
<evidence type="ECO:0000313" key="4">
    <source>
        <dbReference type="EMBL" id="VTN15625.1"/>
    </source>
</evidence>
<dbReference type="SMART" id="SM00530">
    <property type="entry name" value="HTH_XRE"/>
    <property type="match status" value="1"/>
</dbReference>
<dbReference type="AlphaFoldDB" id="A0A4U9DHJ4"/>
<evidence type="ECO:0000256" key="2">
    <source>
        <dbReference type="SAM" id="MobiDB-lite"/>
    </source>
</evidence>
<dbReference type="Gene3D" id="1.10.260.40">
    <property type="entry name" value="lambda repressor-like DNA-binding domains"/>
    <property type="match status" value="1"/>
</dbReference>
<proteinExistence type="predicted"/>
<protein>
    <submittedName>
        <fullName evidence="4">HTH-type transcriptional regulator PuuR</fullName>
    </submittedName>
</protein>
<evidence type="ECO:0000256" key="1">
    <source>
        <dbReference type="ARBA" id="ARBA00023125"/>
    </source>
</evidence>
<organism evidence="4 5">
    <name type="scientific">Raoultella terrigena</name>
    <name type="common">Klebsiella terrigena</name>
    <dbReference type="NCBI Taxonomy" id="577"/>
    <lineage>
        <taxon>Bacteria</taxon>
        <taxon>Pseudomonadati</taxon>
        <taxon>Pseudomonadota</taxon>
        <taxon>Gammaproteobacteria</taxon>
        <taxon>Enterobacterales</taxon>
        <taxon>Enterobacteriaceae</taxon>
        <taxon>Klebsiella/Raoultella group</taxon>
        <taxon>Raoultella</taxon>
    </lineage>
</organism>
<dbReference type="Proteomes" id="UP000339249">
    <property type="component" value="Unassembled WGS sequence"/>
</dbReference>
<dbReference type="GO" id="GO:0003677">
    <property type="term" value="F:DNA binding"/>
    <property type="evidence" value="ECO:0007669"/>
    <property type="project" value="UniProtKB-KW"/>
</dbReference>
<dbReference type="GO" id="GO:0003700">
    <property type="term" value="F:DNA-binding transcription factor activity"/>
    <property type="evidence" value="ECO:0007669"/>
    <property type="project" value="TreeGrafter"/>
</dbReference>
<accession>A0A4U9DHJ4</accession>
<reference evidence="4 5" key="1">
    <citation type="submission" date="2019-04" db="EMBL/GenBank/DDBJ databases">
        <authorList>
            <consortium name="Pathogen Informatics"/>
        </authorList>
    </citation>
    <scope>NUCLEOTIDE SEQUENCE [LARGE SCALE GENOMIC DNA]</scope>
    <source>
        <strain evidence="4 5">NCTC9185</strain>
    </source>
</reference>
<evidence type="ECO:0000259" key="3">
    <source>
        <dbReference type="PROSITE" id="PS50943"/>
    </source>
</evidence>
<dbReference type="InterPro" id="IPR010982">
    <property type="entry name" value="Lambda_DNA-bd_dom_sf"/>
</dbReference>
<dbReference type="CDD" id="cd00093">
    <property type="entry name" value="HTH_XRE"/>
    <property type="match status" value="1"/>
</dbReference>
<dbReference type="PANTHER" id="PTHR46797">
    <property type="entry name" value="HTH-TYPE TRANSCRIPTIONAL REGULATOR"/>
    <property type="match status" value="1"/>
</dbReference>
<feature type="region of interest" description="Disordered" evidence="2">
    <location>
        <begin position="91"/>
        <end position="111"/>
    </location>
</feature>
<name>A0A4U9DHJ4_RAOTE</name>
<dbReference type="InterPro" id="IPR001387">
    <property type="entry name" value="Cro/C1-type_HTH"/>
</dbReference>
<feature type="domain" description="HTH cro/C1-type" evidence="3">
    <location>
        <begin position="12"/>
        <end position="66"/>
    </location>
</feature>
<dbReference type="PROSITE" id="PS50943">
    <property type="entry name" value="HTH_CROC1"/>
    <property type="match status" value="1"/>
</dbReference>